<proteinExistence type="predicted"/>
<feature type="compositionally biased region" description="Low complexity" evidence="1">
    <location>
        <begin position="1"/>
        <end position="14"/>
    </location>
</feature>
<feature type="compositionally biased region" description="Basic residues" evidence="1">
    <location>
        <begin position="88"/>
        <end position="98"/>
    </location>
</feature>
<protein>
    <submittedName>
        <fullName evidence="2">Uncharacterized protein</fullName>
    </submittedName>
</protein>
<dbReference type="Proteomes" id="UP000600946">
    <property type="component" value="Unassembled WGS sequence"/>
</dbReference>
<comment type="caution">
    <text evidence="2">The sequence shown here is derived from an EMBL/GenBank/DDBJ whole genome shotgun (WGS) entry which is preliminary data.</text>
</comment>
<dbReference type="EMBL" id="BMUU01000033">
    <property type="protein sequence ID" value="GGY72738.1"/>
    <property type="molecule type" value="Genomic_DNA"/>
</dbReference>
<name>A0ABQ3B076_9ACTN</name>
<evidence type="ECO:0000313" key="3">
    <source>
        <dbReference type="Proteomes" id="UP000600946"/>
    </source>
</evidence>
<evidence type="ECO:0000256" key="1">
    <source>
        <dbReference type="SAM" id="MobiDB-lite"/>
    </source>
</evidence>
<keyword evidence="3" id="KW-1185">Reference proteome</keyword>
<feature type="compositionally biased region" description="Low complexity" evidence="1">
    <location>
        <begin position="33"/>
        <end position="42"/>
    </location>
</feature>
<feature type="region of interest" description="Disordered" evidence="1">
    <location>
        <begin position="1"/>
        <end position="109"/>
    </location>
</feature>
<reference evidence="3" key="1">
    <citation type="journal article" date="2019" name="Int. J. Syst. Evol. Microbiol.">
        <title>The Global Catalogue of Microorganisms (GCM) 10K type strain sequencing project: providing services to taxonomists for standard genome sequencing and annotation.</title>
        <authorList>
            <consortium name="The Broad Institute Genomics Platform"/>
            <consortium name="The Broad Institute Genome Sequencing Center for Infectious Disease"/>
            <person name="Wu L."/>
            <person name="Ma J."/>
        </authorList>
    </citation>
    <scope>NUCLEOTIDE SEQUENCE [LARGE SCALE GENOMIC DNA]</scope>
    <source>
        <strain evidence="3">JCM 4594</strain>
    </source>
</reference>
<sequence>MAPPALEARPAAAEYVPTTSSATKLRHTPNAIPPTTQTLRTPQPSPIEARFTATSPALVSDPRSFGQEAPRGDDGRPGPSGPPQAHMTLRHRTRRRKRAEATPLHPGSI</sequence>
<gene>
    <name evidence="2" type="ORF">GCM10010326_78470</name>
</gene>
<accession>A0ABQ3B076</accession>
<evidence type="ECO:0000313" key="2">
    <source>
        <dbReference type="EMBL" id="GGY72738.1"/>
    </source>
</evidence>
<organism evidence="2 3">
    <name type="scientific">Streptomyces xanthochromogenes</name>
    <dbReference type="NCBI Taxonomy" id="67384"/>
    <lineage>
        <taxon>Bacteria</taxon>
        <taxon>Bacillati</taxon>
        <taxon>Actinomycetota</taxon>
        <taxon>Actinomycetes</taxon>
        <taxon>Kitasatosporales</taxon>
        <taxon>Streptomycetaceae</taxon>
        <taxon>Streptomyces</taxon>
    </lineage>
</organism>